<organism evidence="6 11">
    <name type="scientific">Clostridium cochlearium</name>
    <dbReference type="NCBI Taxonomy" id="1494"/>
    <lineage>
        <taxon>Bacteria</taxon>
        <taxon>Bacillati</taxon>
        <taxon>Bacillota</taxon>
        <taxon>Clostridia</taxon>
        <taxon>Eubacteriales</taxon>
        <taxon>Clostridiaceae</taxon>
        <taxon>Clostridium</taxon>
    </lineage>
</organism>
<dbReference type="SMART" id="SM00448">
    <property type="entry name" value="REC"/>
    <property type="match status" value="1"/>
</dbReference>
<evidence type="ECO:0000313" key="11">
    <source>
        <dbReference type="Proteomes" id="UP000528432"/>
    </source>
</evidence>
<dbReference type="Gene3D" id="3.40.50.2300">
    <property type="match status" value="1"/>
</dbReference>
<dbReference type="EMBL" id="FNGL01000003">
    <property type="protein sequence ID" value="SDK97967.1"/>
    <property type="molecule type" value="Genomic_DNA"/>
</dbReference>
<evidence type="ECO:0000313" key="9">
    <source>
        <dbReference type="Proteomes" id="UP000198811"/>
    </source>
</evidence>
<dbReference type="InterPro" id="IPR046947">
    <property type="entry name" value="LytR-like"/>
</dbReference>
<evidence type="ECO:0000256" key="2">
    <source>
        <dbReference type="ARBA" id="ARBA00024867"/>
    </source>
</evidence>
<protein>
    <recommendedName>
        <fullName evidence="1">Stage 0 sporulation protein A homolog</fullName>
    </recommendedName>
</protein>
<dbReference type="GO" id="GO:0000156">
    <property type="term" value="F:phosphorelay response regulator activity"/>
    <property type="evidence" value="ECO:0007669"/>
    <property type="project" value="InterPro"/>
</dbReference>
<reference evidence="7 9" key="1">
    <citation type="submission" date="2016-10" db="EMBL/GenBank/DDBJ databases">
        <authorList>
            <person name="Varghese N."/>
            <person name="Submissions S."/>
        </authorList>
    </citation>
    <scope>NUCLEOTIDE SEQUENCE [LARGE SCALE GENOMIC DNA]</scope>
    <source>
        <strain evidence="7 9">NLAE-zl-C224</strain>
    </source>
</reference>
<dbReference type="InterPro" id="IPR011006">
    <property type="entry name" value="CheY-like_superfamily"/>
</dbReference>
<dbReference type="OrthoDB" id="9809318at2"/>
<keyword evidence="3" id="KW-0597">Phosphoprotein</keyword>
<evidence type="ECO:0000256" key="3">
    <source>
        <dbReference type="PROSITE-ProRule" id="PRU00169"/>
    </source>
</evidence>
<dbReference type="SUPFAM" id="SSF52172">
    <property type="entry name" value="CheY-like"/>
    <property type="match status" value="1"/>
</dbReference>
<dbReference type="PROSITE" id="PS50930">
    <property type="entry name" value="HTH_LYTTR"/>
    <property type="match status" value="1"/>
</dbReference>
<evidence type="ECO:0000256" key="1">
    <source>
        <dbReference type="ARBA" id="ARBA00018672"/>
    </source>
</evidence>
<evidence type="ECO:0000313" key="7">
    <source>
        <dbReference type="EMBL" id="SDK97967.1"/>
    </source>
</evidence>
<reference evidence="6 11" key="3">
    <citation type="submission" date="2020-05" db="EMBL/GenBank/DDBJ databases">
        <title>Draft genome sequence of Clostridium cochlearium strain AGROS13 isolated from a sheep dairy farm in New Zealand.</title>
        <authorList>
            <person name="Gupta T.B."/>
            <person name="Jauregui R."/>
            <person name="Risson A.N."/>
            <person name="Brightwell G."/>
            <person name="Maclean P."/>
        </authorList>
    </citation>
    <scope>NUCLEOTIDE SEQUENCE [LARGE SCALE GENOMIC DNA]</scope>
    <source>
        <strain evidence="6 11">AGROS13</strain>
    </source>
</reference>
<sequence length="255" mass="29842">MSKINCIIIEDEIPSADELNYILKNYNFINVVGIAQDAIKGLELITKLNPQAVFLDINMPSKNGMDLAKEIKAFNENIEIIFITAYDEYAVKAFEIQALDYILKPFEEKRINIALNRLLEAVEPKNPDEHIPEILDKLLNKLQLQENSMKKIPCEYCGKIILIPLNQIYFCYTEKDKIYVKTYNKRYITNYTLNKLQKKTKFFRAHRSYLVNLDNIKELFSWFNGTYKLVMKDDKNTEIPISRGNVKNLKNILDI</sequence>
<dbReference type="InterPro" id="IPR007492">
    <property type="entry name" value="LytTR_DNA-bd_dom"/>
</dbReference>
<dbReference type="Proteomes" id="UP000198811">
    <property type="component" value="Unassembled WGS sequence"/>
</dbReference>
<dbReference type="EMBL" id="UAWC01000002">
    <property type="protein sequence ID" value="SQB33852.1"/>
    <property type="molecule type" value="Genomic_DNA"/>
</dbReference>
<dbReference type="Gene3D" id="2.40.50.1020">
    <property type="entry name" value="LytTr DNA-binding domain"/>
    <property type="match status" value="1"/>
</dbReference>
<dbReference type="EMBL" id="JABFIF010000009">
    <property type="protein sequence ID" value="NOH15998.1"/>
    <property type="molecule type" value="Genomic_DNA"/>
</dbReference>
<evidence type="ECO:0000259" key="4">
    <source>
        <dbReference type="PROSITE" id="PS50110"/>
    </source>
</evidence>
<evidence type="ECO:0000313" key="6">
    <source>
        <dbReference type="EMBL" id="NOH15998.1"/>
    </source>
</evidence>
<dbReference type="PROSITE" id="PS50110">
    <property type="entry name" value="RESPONSE_REGULATORY"/>
    <property type="match status" value="1"/>
</dbReference>
<proteinExistence type="predicted"/>
<dbReference type="AlphaFoldDB" id="A0A240AMX8"/>
<dbReference type="Proteomes" id="UP000528432">
    <property type="component" value="Unassembled WGS sequence"/>
</dbReference>
<dbReference type="GO" id="GO:0003677">
    <property type="term" value="F:DNA binding"/>
    <property type="evidence" value="ECO:0007669"/>
    <property type="project" value="InterPro"/>
</dbReference>
<dbReference type="STRING" id="1494.SAMN05216497_103184"/>
<evidence type="ECO:0000259" key="5">
    <source>
        <dbReference type="PROSITE" id="PS50930"/>
    </source>
</evidence>
<dbReference type="RefSeq" id="WP_089864017.1">
    <property type="nucleotide sequence ID" value="NZ_FNGL01000003.1"/>
</dbReference>
<feature type="modified residue" description="4-aspartylphosphate" evidence="3">
    <location>
        <position position="56"/>
    </location>
</feature>
<reference evidence="8 10" key="2">
    <citation type="submission" date="2018-06" db="EMBL/GenBank/DDBJ databases">
        <authorList>
            <consortium name="Pathogen Informatics"/>
            <person name="Doyle S."/>
        </authorList>
    </citation>
    <scope>NUCLEOTIDE SEQUENCE [LARGE SCALE GENOMIC DNA]</scope>
    <source>
        <strain evidence="8 10">NCTC13028</strain>
    </source>
</reference>
<dbReference type="Pfam" id="PF00072">
    <property type="entry name" value="Response_reg"/>
    <property type="match status" value="1"/>
</dbReference>
<evidence type="ECO:0000313" key="10">
    <source>
        <dbReference type="Proteomes" id="UP000250223"/>
    </source>
</evidence>
<dbReference type="PANTHER" id="PTHR37299">
    <property type="entry name" value="TRANSCRIPTIONAL REGULATOR-RELATED"/>
    <property type="match status" value="1"/>
</dbReference>
<dbReference type="Proteomes" id="UP000250223">
    <property type="component" value="Unassembled WGS sequence"/>
</dbReference>
<comment type="function">
    <text evidence="2">May play the central regulatory role in sporulation. It may be an element of the effector pathway responsible for the activation of sporulation genes in response to nutritional stress. Spo0A may act in concert with spo0H (a sigma factor) to control the expression of some genes that are critical to the sporulation process.</text>
</comment>
<dbReference type="SMART" id="SM00850">
    <property type="entry name" value="LytTR"/>
    <property type="match status" value="1"/>
</dbReference>
<accession>A0A240AMX8</accession>
<evidence type="ECO:0000313" key="8">
    <source>
        <dbReference type="EMBL" id="SQB33852.1"/>
    </source>
</evidence>
<keyword evidence="9" id="KW-1185">Reference proteome</keyword>
<gene>
    <name evidence="8" type="primary">yehT</name>
    <name evidence="6" type="ORF">HMJ28_06315</name>
    <name evidence="8" type="ORF">NCTC13028_00727</name>
    <name evidence="7" type="ORF">SAMN05216497_103184</name>
</gene>
<dbReference type="InterPro" id="IPR001789">
    <property type="entry name" value="Sig_transdc_resp-reg_receiver"/>
</dbReference>
<dbReference type="GeneID" id="70577623"/>
<dbReference type="PANTHER" id="PTHR37299:SF1">
    <property type="entry name" value="STAGE 0 SPORULATION PROTEIN A HOMOLOG"/>
    <property type="match status" value="1"/>
</dbReference>
<name>A0A240AMX8_CLOCO</name>
<feature type="domain" description="Response regulatory" evidence="4">
    <location>
        <begin position="5"/>
        <end position="119"/>
    </location>
</feature>
<feature type="domain" description="HTH LytTR-type" evidence="5">
    <location>
        <begin position="152"/>
        <end position="255"/>
    </location>
</feature>
<dbReference type="Pfam" id="PF04397">
    <property type="entry name" value="LytTR"/>
    <property type="match status" value="1"/>
</dbReference>